<evidence type="ECO:0000313" key="4">
    <source>
        <dbReference type="Proteomes" id="UP000306196"/>
    </source>
</evidence>
<dbReference type="AlphaFoldDB" id="A0A5R8KBQ9"/>
<organism evidence="3 4">
    <name type="scientific">Phragmitibacter flavus</name>
    <dbReference type="NCBI Taxonomy" id="2576071"/>
    <lineage>
        <taxon>Bacteria</taxon>
        <taxon>Pseudomonadati</taxon>
        <taxon>Verrucomicrobiota</taxon>
        <taxon>Verrucomicrobiia</taxon>
        <taxon>Verrucomicrobiales</taxon>
        <taxon>Verrucomicrobiaceae</taxon>
        <taxon>Phragmitibacter</taxon>
    </lineage>
</organism>
<comment type="caution">
    <text evidence="3">The sequence shown here is derived from an EMBL/GenBank/DDBJ whole genome shotgun (WGS) entry which is preliminary data.</text>
</comment>
<dbReference type="SUPFAM" id="SSF52980">
    <property type="entry name" value="Restriction endonuclease-like"/>
    <property type="match status" value="1"/>
</dbReference>
<dbReference type="InterPro" id="IPR011856">
    <property type="entry name" value="tRNA_endonuc-like_dom_sf"/>
</dbReference>
<dbReference type="Pfam" id="PF02021">
    <property type="entry name" value="UPF0102"/>
    <property type="match status" value="1"/>
</dbReference>
<dbReference type="Gene3D" id="3.40.1350.10">
    <property type="match status" value="1"/>
</dbReference>
<evidence type="ECO:0000256" key="1">
    <source>
        <dbReference type="ARBA" id="ARBA00006738"/>
    </source>
</evidence>
<evidence type="ECO:0000256" key="2">
    <source>
        <dbReference type="HAMAP-Rule" id="MF_00048"/>
    </source>
</evidence>
<comment type="similarity">
    <text evidence="1 2">Belongs to the UPF0102 family.</text>
</comment>
<accession>A0A5R8KBQ9</accession>
<dbReference type="InterPro" id="IPR011335">
    <property type="entry name" value="Restrct_endonuc-II-like"/>
</dbReference>
<dbReference type="GO" id="GO:0003676">
    <property type="term" value="F:nucleic acid binding"/>
    <property type="evidence" value="ECO:0007669"/>
    <property type="project" value="InterPro"/>
</dbReference>
<dbReference type="HAMAP" id="MF_00048">
    <property type="entry name" value="UPF0102"/>
    <property type="match status" value="1"/>
</dbReference>
<reference evidence="3 4" key="1">
    <citation type="submission" date="2019-05" db="EMBL/GenBank/DDBJ databases">
        <title>Verrucobacter flavum gen. nov., sp. nov. a new member of the family Verrucomicrobiaceae.</title>
        <authorList>
            <person name="Szuroczki S."/>
            <person name="Abbaszade G."/>
            <person name="Szabo A."/>
            <person name="Felfoldi T."/>
            <person name="Schumann P."/>
            <person name="Boka K."/>
            <person name="Keki Z."/>
            <person name="Toumi M."/>
            <person name="Toth E."/>
        </authorList>
    </citation>
    <scope>NUCLEOTIDE SEQUENCE [LARGE SCALE GENOMIC DNA]</scope>
    <source>
        <strain evidence="3 4">MG-N-17</strain>
    </source>
</reference>
<keyword evidence="4" id="KW-1185">Reference proteome</keyword>
<dbReference type="CDD" id="cd20736">
    <property type="entry name" value="PoNe_Nuclease"/>
    <property type="match status" value="1"/>
</dbReference>
<dbReference type="OrthoDB" id="9802516at2"/>
<name>A0A5R8KBQ9_9BACT</name>
<proteinExistence type="inferred from homology"/>
<dbReference type="PANTHER" id="PTHR34039:SF1">
    <property type="entry name" value="UPF0102 PROTEIN YRAN"/>
    <property type="match status" value="1"/>
</dbReference>
<protein>
    <recommendedName>
        <fullName evidence="2">UPF0102 protein FEM03_15535</fullName>
    </recommendedName>
</protein>
<gene>
    <name evidence="3" type="ORF">FEM03_15535</name>
</gene>
<dbReference type="InterPro" id="IPR003509">
    <property type="entry name" value="UPF0102_YraN-like"/>
</dbReference>
<dbReference type="Proteomes" id="UP000306196">
    <property type="component" value="Unassembled WGS sequence"/>
</dbReference>
<dbReference type="PANTHER" id="PTHR34039">
    <property type="entry name" value="UPF0102 PROTEIN YRAN"/>
    <property type="match status" value="1"/>
</dbReference>
<sequence>MVRAFITGFRFRPSLNSLSRLTQPDGSRVDSAAIGQWGEDLAAQWLRRNGRKVLYRNYRAPGGGEVDIVCRHGAMLTFVEVKTRTFEGRERAAMAVNAAKEKLILKGAQAWLRMLDETKEIPRRVDIVEVLLREGELPKVTVIEGALKMRERGRELDW</sequence>
<dbReference type="EMBL" id="VAUV01000011">
    <property type="protein sequence ID" value="TLD69738.1"/>
    <property type="molecule type" value="Genomic_DNA"/>
</dbReference>
<evidence type="ECO:0000313" key="3">
    <source>
        <dbReference type="EMBL" id="TLD69738.1"/>
    </source>
</evidence>